<reference evidence="2" key="1">
    <citation type="submission" date="2020-10" db="EMBL/GenBank/DDBJ databases">
        <authorList>
            <person name="Gilroy R."/>
        </authorList>
    </citation>
    <scope>NUCLEOTIDE SEQUENCE</scope>
    <source>
        <strain evidence="2">CHK123-3438</strain>
    </source>
</reference>
<name>A0A9D1GHH4_9FIRM</name>
<dbReference type="EMBL" id="DVKS01000037">
    <property type="protein sequence ID" value="HIT40876.1"/>
    <property type="molecule type" value="Genomic_DNA"/>
</dbReference>
<reference evidence="2" key="2">
    <citation type="journal article" date="2021" name="PeerJ">
        <title>Extensive microbial diversity within the chicken gut microbiome revealed by metagenomics and culture.</title>
        <authorList>
            <person name="Gilroy R."/>
            <person name="Ravi A."/>
            <person name="Getino M."/>
            <person name="Pursley I."/>
            <person name="Horton D.L."/>
            <person name="Alikhan N.F."/>
            <person name="Baker D."/>
            <person name="Gharbi K."/>
            <person name="Hall N."/>
            <person name="Watson M."/>
            <person name="Adriaenssens E.M."/>
            <person name="Foster-Nyarko E."/>
            <person name="Jarju S."/>
            <person name="Secka A."/>
            <person name="Antonio M."/>
            <person name="Oren A."/>
            <person name="Chaudhuri R.R."/>
            <person name="La Ragione R."/>
            <person name="Hildebrand F."/>
            <person name="Pallen M.J."/>
        </authorList>
    </citation>
    <scope>NUCLEOTIDE SEQUENCE</scope>
    <source>
        <strain evidence="2">CHK123-3438</strain>
    </source>
</reference>
<feature type="region of interest" description="Disordered" evidence="1">
    <location>
        <begin position="34"/>
        <end position="63"/>
    </location>
</feature>
<proteinExistence type="predicted"/>
<dbReference type="AlphaFoldDB" id="A0A9D1GHH4"/>
<gene>
    <name evidence="2" type="ORF">IAB60_02065</name>
</gene>
<comment type="caution">
    <text evidence="2">The sequence shown here is derived from an EMBL/GenBank/DDBJ whole genome shotgun (WGS) entry which is preliminary data.</text>
</comment>
<sequence length="63" mass="7113">MFQKNAMGKFFKKVPTQMAGSWLTGAPARIHIKKNRGCKGGSQTVSPQIGKKEDEKPHIQRFR</sequence>
<protein>
    <submittedName>
        <fullName evidence="2">Uncharacterized protein</fullName>
    </submittedName>
</protein>
<dbReference type="Proteomes" id="UP000886860">
    <property type="component" value="Unassembled WGS sequence"/>
</dbReference>
<accession>A0A9D1GHH4</accession>
<evidence type="ECO:0000256" key="1">
    <source>
        <dbReference type="SAM" id="MobiDB-lite"/>
    </source>
</evidence>
<evidence type="ECO:0000313" key="2">
    <source>
        <dbReference type="EMBL" id="HIT40876.1"/>
    </source>
</evidence>
<feature type="compositionally biased region" description="Basic and acidic residues" evidence="1">
    <location>
        <begin position="50"/>
        <end position="63"/>
    </location>
</feature>
<evidence type="ECO:0000313" key="3">
    <source>
        <dbReference type="Proteomes" id="UP000886860"/>
    </source>
</evidence>
<organism evidence="2 3">
    <name type="scientific">Candidatus Caccovicinus merdipullorum</name>
    <dbReference type="NCBI Taxonomy" id="2840724"/>
    <lineage>
        <taxon>Bacteria</taxon>
        <taxon>Bacillati</taxon>
        <taxon>Bacillota</taxon>
        <taxon>Clostridia</taxon>
        <taxon>Eubacteriales</taxon>
        <taxon>Candidatus Caccovicinus</taxon>
    </lineage>
</organism>